<dbReference type="EMBL" id="FXYF01000048">
    <property type="protein sequence ID" value="SMX50936.1"/>
    <property type="molecule type" value="Genomic_DNA"/>
</dbReference>
<sequence length="78" mass="8584">MAQPLQLTPPVMRSRARLDPDQAARAPFEECGKLAAPKLTPYYNLAVGVYAVDLNDILGEINSDCANFEHGWLLQLGQ</sequence>
<dbReference type="AlphaFoldDB" id="A0A238L9E7"/>
<proteinExistence type="predicted"/>
<evidence type="ECO:0000313" key="2">
    <source>
        <dbReference type="Proteomes" id="UP000207598"/>
    </source>
</evidence>
<reference evidence="1 2" key="1">
    <citation type="submission" date="2017-05" db="EMBL/GenBank/DDBJ databases">
        <authorList>
            <person name="Song R."/>
            <person name="Chenine A.L."/>
            <person name="Ruprecht R.M."/>
        </authorList>
    </citation>
    <scope>NUCLEOTIDE SEQUENCE [LARGE SCALE GENOMIC DNA]</scope>
    <source>
        <strain evidence="1 2">CECT 8898</strain>
    </source>
</reference>
<gene>
    <name evidence="1" type="ORF">MAA8898_05143</name>
</gene>
<accession>A0A238L9E7</accession>
<evidence type="ECO:0000313" key="1">
    <source>
        <dbReference type="EMBL" id="SMX50936.1"/>
    </source>
</evidence>
<name>A0A238L9E7_9RHOB</name>
<dbReference type="Proteomes" id="UP000207598">
    <property type="component" value="Unassembled WGS sequence"/>
</dbReference>
<keyword evidence="2" id="KW-1185">Reference proteome</keyword>
<protein>
    <submittedName>
        <fullName evidence="1">Uncharacterized protein</fullName>
    </submittedName>
</protein>
<organism evidence="1 2">
    <name type="scientific">Maliponia aquimaris</name>
    <dbReference type="NCBI Taxonomy" id="1673631"/>
    <lineage>
        <taxon>Bacteria</taxon>
        <taxon>Pseudomonadati</taxon>
        <taxon>Pseudomonadota</taxon>
        <taxon>Alphaproteobacteria</taxon>
        <taxon>Rhodobacterales</taxon>
        <taxon>Paracoccaceae</taxon>
        <taxon>Maliponia</taxon>
    </lineage>
</organism>